<dbReference type="CDD" id="cd00063">
    <property type="entry name" value="FN3"/>
    <property type="match status" value="1"/>
</dbReference>
<dbReference type="InterPro" id="IPR026444">
    <property type="entry name" value="Secre_tail"/>
</dbReference>
<evidence type="ECO:0000259" key="1">
    <source>
        <dbReference type="Pfam" id="PF13860"/>
    </source>
</evidence>
<organism evidence="2">
    <name type="scientific">marine metagenome</name>
    <dbReference type="NCBI Taxonomy" id="408172"/>
    <lineage>
        <taxon>unclassified sequences</taxon>
        <taxon>metagenomes</taxon>
        <taxon>ecological metagenomes</taxon>
    </lineage>
</organism>
<accession>A0A381V765</accession>
<dbReference type="Pfam" id="PF13860">
    <property type="entry name" value="FlgD_ig"/>
    <property type="match status" value="1"/>
</dbReference>
<sequence>MMKSLKLYFLGLIMSSALMSQDLCPPAFVDALFYSEKIELSWAQTTSLGTVLFDECFASCSLAIEAMDVVHDSTICGQCSGGWFRYSDGTAVDCGSGMYPCEDGGSDGDIYDGLYSAYAAYSGVDSTTDAYAPVDSRLITSTVDLTNYTAAYLEFIEAYLYPYDASHHNLIEVSADGGVTWDSVAVSNSDSVGYDYWFNSVDISSYAGGEVKIAFRYYCTFGYGEGWFVDDVRVWGANEGEGDLCGTFQHYNVFMDGTLIGTADASGEYTVEGLENGTEYCFQVTAVYDEGESDTSATVCATPMGPFQVNPQVFNFDELMEGEYFEQAFTVQNYDTVDYGFSITSVELSNIETGLDLVTASMDGDFGGFANDGVDEEFVIGDPADLAMTYLPIPIPEDGGQVAYYNDDEAGDDPFNPASPMLISNAAFSGNDPSFLMFDLYFPNPSGPCGEDQATYADDFKVKVSIDDGVTWMLVDSTMETGYPCCWSSYMYNLEPWISEASSFRVGLQYTDCGGEWGYGAAVDNVAIKMGDSFTWLTVSPYKATAQYGGGYNDSITVQVGVYGTYDGLVTEEELLLEATGEIQLSLLVGVGVQVSLDDSGITPLEFALHQNYPNPFNPETNIQFDVAEKSDVTISIFNIVGQKVATLVDGSMDPGVYTIKWNGLNDKGSALPSGMYFYEMKSTAYHSVMKLVLVK</sequence>
<gene>
    <name evidence="2" type="ORF">METZ01_LOCUS88462</name>
</gene>
<dbReference type="InterPro" id="IPR025965">
    <property type="entry name" value="FlgD/Vpr_Ig-like"/>
</dbReference>
<proteinExistence type="predicted"/>
<dbReference type="Gene3D" id="2.60.40.10">
    <property type="entry name" value="Immunoglobulins"/>
    <property type="match status" value="1"/>
</dbReference>
<dbReference type="InterPro" id="IPR013783">
    <property type="entry name" value="Ig-like_fold"/>
</dbReference>
<evidence type="ECO:0000313" key="2">
    <source>
        <dbReference type="EMBL" id="SVA35608.1"/>
    </source>
</evidence>
<dbReference type="NCBIfam" id="TIGR04183">
    <property type="entry name" value="Por_Secre_tail"/>
    <property type="match status" value="1"/>
</dbReference>
<dbReference type="InterPro" id="IPR036116">
    <property type="entry name" value="FN3_sf"/>
</dbReference>
<protein>
    <recommendedName>
        <fullName evidence="1">FlgD/Vpr Ig-like domain-containing protein</fullName>
    </recommendedName>
</protein>
<dbReference type="InterPro" id="IPR003961">
    <property type="entry name" value="FN3_dom"/>
</dbReference>
<dbReference type="AlphaFoldDB" id="A0A381V765"/>
<dbReference type="Gene3D" id="2.60.40.4070">
    <property type="match status" value="1"/>
</dbReference>
<name>A0A381V765_9ZZZZ</name>
<dbReference type="SUPFAM" id="SSF49265">
    <property type="entry name" value="Fibronectin type III"/>
    <property type="match status" value="1"/>
</dbReference>
<dbReference type="EMBL" id="UINC01007905">
    <property type="protein sequence ID" value="SVA35608.1"/>
    <property type="molecule type" value="Genomic_DNA"/>
</dbReference>
<reference evidence="2" key="1">
    <citation type="submission" date="2018-05" db="EMBL/GenBank/DDBJ databases">
        <authorList>
            <person name="Lanie J.A."/>
            <person name="Ng W.-L."/>
            <person name="Kazmierczak K.M."/>
            <person name="Andrzejewski T.M."/>
            <person name="Davidsen T.M."/>
            <person name="Wayne K.J."/>
            <person name="Tettelin H."/>
            <person name="Glass J.I."/>
            <person name="Rusch D."/>
            <person name="Podicherti R."/>
            <person name="Tsui H.-C.T."/>
            <person name="Winkler M.E."/>
        </authorList>
    </citation>
    <scope>NUCLEOTIDE SEQUENCE</scope>
</reference>
<feature type="domain" description="FlgD/Vpr Ig-like" evidence="1">
    <location>
        <begin position="621"/>
        <end position="684"/>
    </location>
</feature>
<dbReference type="Gene3D" id="2.60.120.260">
    <property type="entry name" value="Galactose-binding domain-like"/>
    <property type="match status" value="2"/>
</dbReference>